<proteinExistence type="predicted"/>
<accession>A0A1I4UHA4</accession>
<dbReference type="RefSeq" id="WP_093338406.1">
    <property type="nucleotide sequence ID" value="NZ_FOUY01000004.1"/>
</dbReference>
<evidence type="ECO:0000313" key="3">
    <source>
        <dbReference type="Proteomes" id="UP000199614"/>
    </source>
</evidence>
<keyword evidence="3" id="KW-1185">Reference proteome</keyword>
<dbReference type="Proteomes" id="UP000199614">
    <property type="component" value="Unassembled WGS sequence"/>
</dbReference>
<dbReference type="Pfam" id="PF14062">
    <property type="entry name" value="DUF4253"/>
    <property type="match status" value="1"/>
</dbReference>
<reference evidence="2 3" key="1">
    <citation type="submission" date="2016-10" db="EMBL/GenBank/DDBJ databases">
        <authorList>
            <person name="de Groot N.N."/>
        </authorList>
    </citation>
    <scope>NUCLEOTIDE SEQUENCE [LARGE SCALE GENOMIC DNA]</scope>
    <source>
        <strain evidence="2 3">CGMCC 4.1877</strain>
    </source>
</reference>
<dbReference type="STRING" id="260086.SAMN05216207_1004100"/>
<protein>
    <recommendedName>
        <fullName evidence="1">DUF4253 domain-containing protein</fullName>
    </recommendedName>
</protein>
<feature type="domain" description="DUF4253" evidence="1">
    <location>
        <begin position="126"/>
        <end position="236"/>
    </location>
</feature>
<dbReference type="EMBL" id="FOUY01000004">
    <property type="protein sequence ID" value="SFM88394.1"/>
    <property type="molecule type" value="Genomic_DNA"/>
</dbReference>
<evidence type="ECO:0000313" key="2">
    <source>
        <dbReference type="EMBL" id="SFM88394.1"/>
    </source>
</evidence>
<dbReference type="InterPro" id="IPR025349">
    <property type="entry name" value="DUF4253"/>
</dbReference>
<organism evidence="2 3">
    <name type="scientific">Pseudonocardia ammonioxydans</name>
    <dbReference type="NCBI Taxonomy" id="260086"/>
    <lineage>
        <taxon>Bacteria</taxon>
        <taxon>Bacillati</taxon>
        <taxon>Actinomycetota</taxon>
        <taxon>Actinomycetes</taxon>
        <taxon>Pseudonocardiales</taxon>
        <taxon>Pseudonocardiaceae</taxon>
        <taxon>Pseudonocardia</taxon>
    </lineage>
</organism>
<name>A0A1I4UHA4_PSUAM</name>
<dbReference type="AlphaFoldDB" id="A0A1I4UHA4"/>
<sequence>MTVTESGQAGSPSFPDHPDADLYDHLLRRAHVTGRCPVWVSPADLEHTLERPDDPDELFDAIDRLDGEAVLARWWPGPCGAECPCRDPFPVSIPRARALRPTRDLARRPETFDAAIECARGASGPLALVDAYRPADTPAVLGWSGAGHHPHHDLVGLAAVLRYWERRWGALVVALTRSRMYLSVARPPMYDDECEQVAGEHLAFCAARPDPQNGDGHSLRRYVGTIRGAGVWSFGWTR</sequence>
<gene>
    <name evidence="2" type="ORF">SAMN05216207_1004100</name>
</gene>
<evidence type="ECO:0000259" key="1">
    <source>
        <dbReference type="Pfam" id="PF14062"/>
    </source>
</evidence>